<evidence type="ECO:0000259" key="9">
    <source>
        <dbReference type="Pfam" id="PF22528"/>
    </source>
</evidence>
<dbReference type="CDD" id="cd02440">
    <property type="entry name" value="AdoMet_MTases"/>
    <property type="match status" value="1"/>
</dbReference>
<keyword evidence="2 6" id="KW-0489">Methyltransferase</keyword>
<dbReference type="AlphaFoldDB" id="A0A7J6TB53"/>
<evidence type="ECO:0000256" key="1">
    <source>
        <dbReference type="ARBA" id="ARBA00011925"/>
    </source>
</evidence>
<feature type="region of interest" description="Disordered" evidence="7">
    <location>
        <begin position="1"/>
        <end position="62"/>
    </location>
</feature>
<dbReference type="Gene3D" id="3.40.50.150">
    <property type="entry name" value="Vaccinia Virus protein VP39"/>
    <property type="match status" value="1"/>
</dbReference>
<dbReference type="FunFam" id="3.40.50.150:FF:000003">
    <property type="entry name" value="Blast:Protein arginine N-methyltransferase 1"/>
    <property type="match status" value="1"/>
</dbReference>
<dbReference type="EMBL" id="JABANO010012557">
    <property type="protein sequence ID" value="KAF4741610.1"/>
    <property type="molecule type" value="Genomic_DNA"/>
</dbReference>
<dbReference type="PROSITE" id="PS51678">
    <property type="entry name" value="SAM_MT_PRMT"/>
    <property type="match status" value="1"/>
</dbReference>
<evidence type="ECO:0000256" key="2">
    <source>
        <dbReference type="ARBA" id="ARBA00022603"/>
    </source>
</evidence>
<dbReference type="Proteomes" id="UP000553632">
    <property type="component" value="Unassembled WGS sequence"/>
</dbReference>
<dbReference type="EC" id="2.1.1.319" evidence="1"/>
<reference evidence="10 11" key="1">
    <citation type="submission" date="2020-04" db="EMBL/GenBank/DDBJ databases">
        <title>Perkinsus olseni comparative genomics.</title>
        <authorList>
            <person name="Bogema D.R."/>
        </authorList>
    </citation>
    <scope>NUCLEOTIDE SEQUENCE [LARGE SCALE GENOMIC DNA]</scope>
    <source>
        <strain evidence="10 11">ATCC PRA-207</strain>
    </source>
</reference>
<keyword evidence="4 6" id="KW-0949">S-adenosyl-L-methionine</keyword>
<dbReference type="GO" id="GO:0035242">
    <property type="term" value="F:protein-arginine omega-N asymmetric methyltransferase activity"/>
    <property type="evidence" value="ECO:0007669"/>
    <property type="project" value="UniProtKB-EC"/>
</dbReference>
<comment type="caution">
    <text evidence="10">The sequence shown here is derived from an EMBL/GenBank/DDBJ whole genome shotgun (WGS) entry which is preliminary data.</text>
</comment>
<keyword evidence="3 6" id="KW-0808">Transferase</keyword>
<dbReference type="SUPFAM" id="SSF53335">
    <property type="entry name" value="S-adenosyl-L-methionine-dependent methyltransferases"/>
    <property type="match status" value="1"/>
</dbReference>
<dbReference type="Pfam" id="PF13649">
    <property type="entry name" value="Methyltransf_25"/>
    <property type="match status" value="1"/>
</dbReference>
<dbReference type="InterPro" id="IPR041698">
    <property type="entry name" value="Methyltransf_25"/>
</dbReference>
<dbReference type="GO" id="GO:0005634">
    <property type="term" value="C:nucleus"/>
    <property type="evidence" value="ECO:0007669"/>
    <property type="project" value="TreeGrafter"/>
</dbReference>
<evidence type="ECO:0000256" key="4">
    <source>
        <dbReference type="ARBA" id="ARBA00022691"/>
    </source>
</evidence>
<feature type="non-terminal residue" evidence="10">
    <location>
        <position position="1"/>
    </location>
</feature>
<feature type="domain" description="Methyltransferase" evidence="8">
    <location>
        <begin position="172"/>
        <end position="260"/>
    </location>
</feature>
<evidence type="ECO:0000256" key="3">
    <source>
        <dbReference type="ARBA" id="ARBA00022679"/>
    </source>
</evidence>
<evidence type="ECO:0000256" key="7">
    <source>
        <dbReference type="SAM" id="MobiDB-lite"/>
    </source>
</evidence>
<feature type="region of interest" description="Disordered" evidence="7">
    <location>
        <begin position="77"/>
        <end position="101"/>
    </location>
</feature>
<sequence>MSSSSSSPRRASHESIPSHTAVGPTAPSRLHNPRSLRGVKRSYSGHDSRHVTSPRRLLRSRHRLHYDDEDYLTAPTAATTATSSPVPSVGGGAPSTPDTTSVLPLRTWAQEWARAGDVLEDDPLYRLQNNDYYYNSYGKLEIHEEMLGDEVRTGTYRRAILDNAPLFEGKTVLDIGSGTGILSLFAAQAGAKHVYGIECSEIVDVARTIAAANGLGDRITYIRGKVEDIELPVDEVDIIVSEWMGYCLLYEAMLDSVLYARDKWLASDGYMLPDRAYLYVAGINGWEDLDDRKHFWDSVGGVRMSCVKEELSTEPVVTGVDADTVCTATACALELDLYSCTSSDLQFVTHLRLPSTRRDLGTGLVIWFDVAFTFGNDPIAMVYTMTTGPDSTPTHWQQTVLYFDHFCPLAHSEYMSKDTLECTLGIRKSQWNPRNLDIKIVYRTQTTPDPLGGLAATDTTSAVHTKIITNDVSVSTRKGLRCHPTLGEPTSTVPAFPVAALSSLSMTPLVHSRLLYYANRSESLCEEPADAGPAARPGGLQLMLLRFDRATVRILKAGSVVKARHAMQRSTFPSLLPLFDSIRRALACHRKSSDALERYRDMLARVRQADEYIMGARVNDVPVEVLQLMRVWREYCCHRFAWGLTSTEEMSWLQTKLMGSMQGCGHTLPTVIDPLAATGWHAYLMGVVGSTVSFAVSDSCPAPVLLQWASCPVLCREALEAVRATPTADVLWLSWPPHEPDDLAFNLLSAFPGRTLIYIGEWPSASTTSVSRGARLFFEAIQSDW</sequence>
<feature type="compositionally biased region" description="Basic residues" evidence="7">
    <location>
        <begin position="31"/>
        <end position="40"/>
    </location>
</feature>
<evidence type="ECO:0000256" key="6">
    <source>
        <dbReference type="PROSITE-ProRule" id="PRU01015"/>
    </source>
</evidence>
<name>A0A7J6TB53_PEROL</name>
<dbReference type="InterPro" id="IPR055135">
    <property type="entry name" value="PRMT_dom"/>
</dbReference>
<dbReference type="PANTHER" id="PTHR11006">
    <property type="entry name" value="PROTEIN ARGININE N-METHYLTRANSFERASE"/>
    <property type="match status" value="1"/>
</dbReference>
<feature type="compositionally biased region" description="Basic residues" evidence="7">
    <location>
        <begin position="52"/>
        <end position="62"/>
    </location>
</feature>
<feature type="domain" description="Protein arginine N-methyltransferase" evidence="9">
    <location>
        <begin position="274"/>
        <end position="445"/>
    </location>
</feature>
<dbReference type="InterPro" id="IPR029063">
    <property type="entry name" value="SAM-dependent_MTases_sf"/>
</dbReference>
<gene>
    <name evidence="10" type="primary">PRMT1_2</name>
    <name evidence="10" type="ORF">FOZ63_027070</name>
</gene>
<organism evidence="10 11">
    <name type="scientific">Perkinsus olseni</name>
    <name type="common">Perkinsus atlanticus</name>
    <dbReference type="NCBI Taxonomy" id="32597"/>
    <lineage>
        <taxon>Eukaryota</taxon>
        <taxon>Sar</taxon>
        <taxon>Alveolata</taxon>
        <taxon>Perkinsozoa</taxon>
        <taxon>Perkinsea</taxon>
        <taxon>Perkinsida</taxon>
        <taxon>Perkinsidae</taxon>
        <taxon>Perkinsus</taxon>
    </lineage>
</organism>
<accession>A0A7J6TB53</accession>
<dbReference type="Gene3D" id="2.70.160.11">
    <property type="entry name" value="Hnrnp arginine n-methyltransferase1"/>
    <property type="match status" value="1"/>
</dbReference>
<evidence type="ECO:0000256" key="5">
    <source>
        <dbReference type="ARBA" id="ARBA00049303"/>
    </source>
</evidence>
<keyword evidence="11" id="KW-1185">Reference proteome</keyword>
<evidence type="ECO:0000313" key="10">
    <source>
        <dbReference type="EMBL" id="KAF4741610.1"/>
    </source>
</evidence>
<proteinExistence type="predicted"/>
<dbReference type="GO" id="GO:0042054">
    <property type="term" value="F:histone methyltransferase activity"/>
    <property type="evidence" value="ECO:0007669"/>
    <property type="project" value="TreeGrafter"/>
</dbReference>
<dbReference type="InterPro" id="IPR025799">
    <property type="entry name" value="Arg_MeTrfase"/>
</dbReference>
<protein>
    <recommendedName>
        <fullName evidence="1">type I protein arginine methyltransferase</fullName>
        <ecNumber evidence="1">2.1.1.319</ecNumber>
    </recommendedName>
</protein>
<dbReference type="Pfam" id="PF22528">
    <property type="entry name" value="PRMT_C"/>
    <property type="match status" value="1"/>
</dbReference>
<comment type="catalytic activity">
    <reaction evidence="5">
        <text>L-arginyl-[protein] + S-adenosyl-L-methionine = N(omega)-methyl-L-arginyl-[protein] + S-adenosyl-L-homocysteine + H(+)</text>
        <dbReference type="Rhea" id="RHEA:48100"/>
        <dbReference type="Rhea" id="RHEA-COMP:10532"/>
        <dbReference type="Rhea" id="RHEA-COMP:11990"/>
        <dbReference type="ChEBI" id="CHEBI:15378"/>
        <dbReference type="ChEBI" id="CHEBI:29965"/>
        <dbReference type="ChEBI" id="CHEBI:57856"/>
        <dbReference type="ChEBI" id="CHEBI:59789"/>
        <dbReference type="ChEBI" id="CHEBI:65280"/>
    </reaction>
    <physiologicalReaction direction="left-to-right" evidence="5">
        <dbReference type="Rhea" id="RHEA:48101"/>
    </physiologicalReaction>
</comment>
<evidence type="ECO:0000313" key="11">
    <source>
        <dbReference type="Proteomes" id="UP000553632"/>
    </source>
</evidence>
<dbReference type="PANTHER" id="PTHR11006:SF53">
    <property type="entry name" value="PROTEIN ARGININE N-METHYLTRANSFERASE 3"/>
    <property type="match status" value="1"/>
</dbReference>
<evidence type="ECO:0000259" key="8">
    <source>
        <dbReference type="Pfam" id="PF13649"/>
    </source>
</evidence>
<dbReference type="GO" id="GO:0032259">
    <property type="term" value="P:methylation"/>
    <property type="evidence" value="ECO:0007669"/>
    <property type="project" value="UniProtKB-KW"/>
</dbReference>
<feature type="compositionally biased region" description="Low complexity" evidence="7">
    <location>
        <begin position="77"/>
        <end position="88"/>
    </location>
</feature>